<proteinExistence type="predicted"/>
<gene>
    <name evidence="3" type="ORF">BLA17378_04910</name>
</gene>
<feature type="region of interest" description="Disordered" evidence="1">
    <location>
        <begin position="28"/>
        <end position="50"/>
    </location>
</feature>
<evidence type="ECO:0000256" key="1">
    <source>
        <dbReference type="SAM" id="MobiDB-lite"/>
    </source>
</evidence>
<organism evidence="3 4">
    <name type="scientific">Burkholderia aenigmatica</name>
    <dbReference type="NCBI Taxonomy" id="2015348"/>
    <lineage>
        <taxon>Bacteria</taxon>
        <taxon>Pseudomonadati</taxon>
        <taxon>Pseudomonadota</taxon>
        <taxon>Betaproteobacteria</taxon>
        <taxon>Burkholderiales</taxon>
        <taxon>Burkholderiaceae</taxon>
        <taxon>Burkholderia</taxon>
        <taxon>Burkholderia cepacia complex</taxon>
    </lineage>
</organism>
<dbReference type="Pfam" id="PF10145">
    <property type="entry name" value="PhageMin_Tail"/>
    <property type="match status" value="1"/>
</dbReference>
<comment type="caution">
    <text evidence="3">The sequence shown here is derived from an EMBL/GenBank/DDBJ whole genome shotgun (WGS) entry which is preliminary data.</text>
</comment>
<name>A0ABY6XWR2_9BURK</name>
<dbReference type="InterPro" id="IPR010090">
    <property type="entry name" value="Phage_tape_meas"/>
</dbReference>
<feature type="compositionally biased region" description="Polar residues" evidence="1">
    <location>
        <begin position="32"/>
        <end position="43"/>
    </location>
</feature>
<sequence length="811" mass="83348">MSSMTLRYIINLTGDLKRRAAENARAVEQASKRQTTALTNTDKAAQKTEKSIEKIGAKTNAGKVDADARRMQAGLNNVTSAANRTAGALGTVTAATQRTDSALARLGNSSSLDRTFRYLGSVARRMNDIRRDADRMAAVLARAGQTAGTIAAGTAAGGAAAVATLKRPVEFDKRLADMVNVAYPERSLAGRVSGMQTLESAINRAVQQGGGSRDSAADALDKMIASGTVNINDAMTMLPDLQKAATAANADVTELAQIAIRGMQTFGLSVAEVRGALSKAVVAGQAGGFELRDMSKWLPKLMAASSGKLGMRGLPDFERILSYAQASVITAGSPDEGGNNFLNLLLKINSTDTEKDFARAGINLPKSLARARERGFDPVSAFIDFGRQFVEKNPDYMKLRAKAATQTGEDKKATYRAMADILQGSAFGQVIQDREATMAMVAVMQNPDYIKDVLSKVRADSGQAVDSNFAVVSDRAGYKAQQVANEADMSRSRVFEQIDGPLKSVLTSATQLAQAFPAVTTALTGFGQAVGVATAAGAGGALAAFLLNRGRAGAPGAPGGGGLGGFGAGPVPVYVVNKVPGWTAPTPGGGAAGAAAGGAAAAGAGRGLMSRLGASAPWMITAGLAAYDLLPTLLDSSKTPTEKVNAAGRAAAGVAGGWAGAQAGAALGAFGGPFAPVTVPLGGAIGGALGYLGATWAGDSLSRMNMLPSQRAGVLSSSSGGQVQVPQDMQDRLSILRTTPAYMTNPLMQPTAGLDMLKRMQSEPQRVEIGNGLLGINISVHDDRVLTSTQVLQQPSALRLDPGATNPGGTN</sequence>
<evidence type="ECO:0000313" key="3">
    <source>
        <dbReference type="EMBL" id="VWC96092.1"/>
    </source>
</evidence>
<dbReference type="Proteomes" id="UP000494120">
    <property type="component" value="Unassembled WGS sequence"/>
</dbReference>
<keyword evidence="4" id="KW-1185">Reference proteome</keyword>
<dbReference type="RefSeq" id="WP_174959221.1">
    <property type="nucleotide sequence ID" value="NZ_CABVQG010000018.1"/>
</dbReference>
<reference evidence="3 4" key="1">
    <citation type="submission" date="2019-09" db="EMBL/GenBank/DDBJ databases">
        <authorList>
            <person name="Depoorter E."/>
        </authorList>
    </citation>
    <scope>NUCLEOTIDE SEQUENCE [LARGE SCALE GENOMIC DNA]</scope>
    <source>
        <strain evidence="3 4">R-17378</strain>
    </source>
</reference>
<evidence type="ECO:0000259" key="2">
    <source>
        <dbReference type="Pfam" id="PF10145"/>
    </source>
</evidence>
<evidence type="ECO:0000313" key="4">
    <source>
        <dbReference type="Proteomes" id="UP000494120"/>
    </source>
</evidence>
<dbReference type="EMBL" id="CABVQG010000018">
    <property type="protein sequence ID" value="VWC96092.1"/>
    <property type="molecule type" value="Genomic_DNA"/>
</dbReference>
<protein>
    <submittedName>
        <fullName evidence="3">Phage tail length determination protein</fullName>
    </submittedName>
</protein>
<accession>A0ABY6XWR2</accession>
<feature type="domain" description="Phage tail tape measure protein" evidence="2">
    <location>
        <begin position="205"/>
        <end position="369"/>
    </location>
</feature>